<keyword evidence="1" id="KW-0472">Membrane</keyword>
<keyword evidence="1" id="KW-1133">Transmembrane helix</keyword>
<evidence type="ECO:0000313" key="2">
    <source>
        <dbReference type="EMBL" id="CAI0380824.1"/>
    </source>
</evidence>
<name>A0AAV0H781_9ROSI</name>
<dbReference type="EMBL" id="CAMGYJ010000002">
    <property type="protein sequence ID" value="CAI0380824.1"/>
    <property type="molecule type" value="Genomic_DNA"/>
</dbReference>
<feature type="non-terminal residue" evidence="2">
    <location>
        <position position="1"/>
    </location>
</feature>
<keyword evidence="1" id="KW-0812">Transmembrane</keyword>
<dbReference type="Proteomes" id="UP001154282">
    <property type="component" value="Unassembled WGS sequence"/>
</dbReference>
<feature type="transmembrane region" description="Helical" evidence="1">
    <location>
        <begin position="61"/>
        <end position="82"/>
    </location>
</feature>
<sequence>VLSFNGGKRKSRLFSYSLFSLSSFLSSKILFPDLNLLSSLVLHFFLQQSMKKLQPPTSNSVTLQILLLSSCSFLLFFSFLGLKIDDAPYCQRGDRSSHEFYHGGSGW</sequence>
<dbReference type="AlphaFoldDB" id="A0AAV0H781"/>
<feature type="transmembrane region" description="Helical" evidence="1">
    <location>
        <begin position="13"/>
        <end position="31"/>
    </location>
</feature>
<keyword evidence="3" id="KW-1185">Reference proteome</keyword>
<evidence type="ECO:0000313" key="3">
    <source>
        <dbReference type="Proteomes" id="UP001154282"/>
    </source>
</evidence>
<organism evidence="2 3">
    <name type="scientific">Linum tenue</name>
    <dbReference type="NCBI Taxonomy" id="586396"/>
    <lineage>
        <taxon>Eukaryota</taxon>
        <taxon>Viridiplantae</taxon>
        <taxon>Streptophyta</taxon>
        <taxon>Embryophyta</taxon>
        <taxon>Tracheophyta</taxon>
        <taxon>Spermatophyta</taxon>
        <taxon>Magnoliopsida</taxon>
        <taxon>eudicotyledons</taxon>
        <taxon>Gunneridae</taxon>
        <taxon>Pentapetalae</taxon>
        <taxon>rosids</taxon>
        <taxon>fabids</taxon>
        <taxon>Malpighiales</taxon>
        <taxon>Linaceae</taxon>
        <taxon>Linum</taxon>
    </lineage>
</organism>
<evidence type="ECO:0000256" key="1">
    <source>
        <dbReference type="SAM" id="Phobius"/>
    </source>
</evidence>
<gene>
    <name evidence="2" type="ORF">LITE_LOCUS2846</name>
</gene>
<protein>
    <submittedName>
        <fullName evidence="2">Uncharacterized protein</fullName>
    </submittedName>
</protein>
<comment type="caution">
    <text evidence="2">The sequence shown here is derived from an EMBL/GenBank/DDBJ whole genome shotgun (WGS) entry which is preliminary data.</text>
</comment>
<reference evidence="2" key="1">
    <citation type="submission" date="2022-08" db="EMBL/GenBank/DDBJ databases">
        <authorList>
            <person name="Gutierrez-Valencia J."/>
        </authorList>
    </citation>
    <scope>NUCLEOTIDE SEQUENCE</scope>
</reference>
<accession>A0AAV0H781</accession>
<proteinExistence type="predicted"/>